<dbReference type="PANTHER" id="PTHR45649:SF26">
    <property type="entry name" value="OS04G0435100 PROTEIN"/>
    <property type="match status" value="1"/>
</dbReference>
<feature type="transmembrane region" description="Helical" evidence="6">
    <location>
        <begin position="103"/>
        <end position="123"/>
    </location>
</feature>
<protein>
    <recommendedName>
        <fullName evidence="9">Amino acid permease</fullName>
    </recommendedName>
</protein>
<evidence type="ECO:0000313" key="8">
    <source>
        <dbReference type="Proteomes" id="UP000644756"/>
    </source>
</evidence>
<dbReference type="GO" id="GO:0022857">
    <property type="term" value="F:transmembrane transporter activity"/>
    <property type="evidence" value="ECO:0007669"/>
    <property type="project" value="InterPro"/>
</dbReference>
<dbReference type="PIRSF" id="PIRSF006060">
    <property type="entry name" value="AA_transporter"/>
    <property type="match status" value="1"/>
</dbReference>
<keyword evidence="5 6" id="KW-0472">Membrane</keyword>
<feature type="transmembrane region" description="Helical" evidence="6">
    <location>
        <begin position="346"/>
        <end position="367"/>
    </location>
</feature>
<dbReference type="Pfam" id="PF13520">
    <property type="entry name" value="AA_permease_2"/>
    <property type="match status" value="1"/>
</dbReference>
<organism evidence="7 8">
    <name type="scientific">Paenibacillus abyssi</name>
    <dbReference type="NCBI Taxonomy" id="1340531"/>
    <lineage>
        <taxon>Bacteria</taxon>
        <taxon>Bacillati</taxon>
        <taxon>Bacillota</taxon>
        <taxon>Bacilli</taxon>
        <taxon>Bacillales</taxon>
        <taxon>Paenibacillaceae</taxon>
        <taxon>Paenibacillus</taxon>
    </lineage>
</organism>
<feature type="transmembrane region" description="Helical" evidence="6">
    <location>
        <begin position="431"/>
        <end position="455"/>
    </location>
</feature>
<feature type="transmembrane region" description="Helical" evidence="6">
    <location>
        <begin position="257"/>
        <end position="274"/>
    </location>
</feature>
<feature type="transmembrane region" description="Helical" evidence="6">
    <location>
        <begin position="218"/>
        <end position="237"/>
    </location>
</feature>
<reference evidence="7" key="1">
    <citation type="journal article" date="2014" name="Int. J. Syst. Evol. Microbiol.">
        <title>Complete genome sequence of Corynebacterium casei LMG S-19264T (=DSM 44701T), isolated from a smear-ripened cheese.</title>
        <authorList>
            <consortium name="US DOE Joint Genome Institute (JGI-PGF)"/>
            <person name="Walter F."/>
            <person name="Albersmeier A."/>
            <person name="Kalinowski J."/>
            <person name="Ruckert C."/>
        </authorList>
    </citation>
    <scope>NUCLEOTIDE SEQUENCE</scope>
    <source>
        <strain evidence="7">CGMCC 1.12987</strain>
    </source>
</reference>
<evidence type="ECO:0000313" key="7">
    <source>
        <dbReference type="EMBL" id="GGF90121.1"/>
    </source>
</evidence>
<evidence type="ECO:0008006" key="9">
    <source>
        <dbReference type="Google" id="ProtNLM"/>
    </source>
</evidence>
<dbReference type="Proteomes" id="UP000644756">
    <property type="component" value="Unassembled WGS sequence"/>
</dbReference>
<feature type="transmembrane region" description="Helical" evidence="6">
    <location>
        <begin position="186"/>
        <end position="206"/>
    </location>
</feature>
<evidence type="ECO:0000256" key="2">
    <source>
        <dbReference type="ARBA" id="ARBA00022448"/>
    </source>
</evidence>
<keyword evidence="3 6" id="KW-0812">Transmembrane</keyword>
<gene>
    <name evidence="7" type="ORF">GCM10010916_04370</name>
</gene>
<keyword evidence="4 6" id="KW-1133">Transmembrane helix</keyword>
<accession>A0A917FMV3</accession>
<keyword evidence="8" id="KW-1185">Reference proteome</keyword>
<feature type="transmembrane region" description="Helical" evidence="6">
    <location>
        <begin position="144"/>
        <end position="166"/>
    </location>
</feature>
<comment type="subcellular location">
    <subcellularLocation>
        <location evidence="1">Membrane</location>
        <topology evidence="1">Multi-pass membrane protein</topology>
    </subcellularLocation>
</comment>
<dbReference type="InterPro" id="IPR002293">
    <property type="entry name" value="AA/rel_permease1"/>
</dbReference>
<proteinExistence type="predicted"/>
<dbReference type="Gene3D" id="1.20.1740.10">
    <property type="entry name" value="Amino acid/polyamine transporter I"/>
    <property type="match status" value="1"/>
</dbReference>
<feature type="transmembrane region" description="Helical" evidence="6">
    <location>
        <begin position="295"/>
        <end position="326"/>
    </location>
</feature>
<evidence type="ECO:0000256" key="6">
    <source>
        <dbReference type="SAM" id="Phobius"/>
    </source>
</evidence>
<dbReference type="PANTHER" id="PTHR45649">
    <property type="entry name" value="AMINO-ACID PERMEASE BAT1"/>
    <property type="match status" value="1"/>
</dbReference>
<keyword evidence="2" id="KW-0813">Transport</keyword>
<feature type="transmembrane region" description="Helical" evidence="6">
    <location>
        <begin position="69"/>
        <end position="91"/>
    </location>
</feature>
<comment type="caution">
    <text evidence="7">The sequence shown here is derived from an EMBL/GenBank/DDBJ whole genome shotgun (WGS) entry which is preliminary data.</text>
</comment>
<sequence>MFDVLCGVLLFAAVCGIGLLIAFAVQHQMKRSGQKLLWPTEAYSQYIQDKYALNSCGYAQQLNRSWSSFGSFCISFTTMSILAGSAMYFGPVFSLGGAWAFSIGWPIVSLFAIIVAAAVSELASAIPTSGGVYHWALAAGGKKWGWGAAWLRGFGDAGLLILINWAGSSLIDSILSGSLEYERGSGSLLLIALLLFASQLFIAKAGKGWLSRIIKWGTWLQVLLIVVIVGGMAWIIGPHLQPAEYLFAFGPGGTGEGGFLQVLLTLLLLHRIFMGGDAAAHAVEEIHNPSVNAPWSIFLTAVYGFVFGYVLLAFIALTTTDAMAFYGKSDAFLLLISDVWGAWNPLMNMLITAGVIAALWGNGLGVLNSGSRLWFAYLRDSHSHIGRWLSAVSTTSQTPVRVILVLAGAAYAGLVVLLLVMPWTAGSSGMLWFLTGWSTLCMNLALAIPLGLLLLKPANVRFGERIWHLGRFSTAVRWIAFLWLISSALAAAIWLDRWVFAVLTAALLAVVIIRSAENWLPGSSSTLYGIKSREELLKIERQYKQQ</sequence>
<dbReference type="AlphaFoldDB" id="A0A917FMV3"/>
<name>A0A917FMV3_9BACL</name>
<evidence type="ECO:0000256" key="4">
    <source>
        <dbReference type="ARBA" id="ARBA00022989"/>
    </source>
</evidence>
<evidence type="ECO:0000256" key="1">
    <source>
        <dbReference type="ARBA" id="ARBA00004141"/>
    </source>
</evidence>
<reference evidence="7" key="2">
    <citation type="submission" date="2020-09" db="EMBL/GenBank/DDBJ databases">
        <authorList>
            <person name="Sun Q."/>
            <person name="Zhou Y."/>
        </authorList>
    </citation>
    <scope>NUCLEOTIDE SEQUENCE</scope>
    <source>
        <strain evidence="7">CGMCC 1.12987</strain>
    </source>
</reference>
<feature type="transmembrane region" description="Helical" evidence="6">
    <location>
        <begin position="475"/>
        <end position="492"/>
    </location>
</feature>
<feature type="transmembrane region" description="Helical" evidence="6">
    <location>
        <begin position="6"/>
        <end position="25"/>
    </location>
</feature>
<feature type="transmembrane region" description="Helical" evidence="6">
    <location>
        <begin position="402"/>
        <end position="425"/>
    </location>
</feature>
<dbReference type="EMBL" id="BMGR01000001">
    <property type="protein sequence ID" value="GGF90121.1"/>
    <property type="molecule type" value="Genomic_DNA"/>
</dbReference>
<dbReference type="GO" id="GO:0016020">
    <property type="term" value="C:membrane"/>
    <property type="evidence" value="ECO:0007669"/>
    <property type="project" value="UniProtKB-SubCell"/>
</dbReference>
<dbReference type="RefSeq" id="WP_188528573.1">
    <property type="nucleotide sequence ID" value="NZ_BMGR01000001.1"/>
</dbReference>
<evidence type="ECO:0000256" key="5">
    <source>
        <dbReference type="ARBA" id="ARBA00023136"/>
    </source>
</evidence>
<evidence type="ECO:0000256" key="3">
    <source>
        <dbReference type="ARBA" id="ARBA00022692"/>
    </source>
</evidence>
<feature type="transmembrane region" description="Helical" evidence="6">
    <location>
        <begin position="498"/>
        <end position="516"/>
    </location>
</feature>